<dbReference type="EMBL" id="UYRR01031499">
    <property type="protein sequence ID" value="VDK50576.1"/>
    <property type="molecule type" value="Genomic_DNA"/>
</dbReference>
<evidence type="ECO:0000313" key="3">
    <source>
        <dbReference type="WBParaSite" id="ASIM_0001436201-mRNA-1"/>
    </source>
</evidence>
<protein>
    <submittedName>
        <fullName evidence="3">CDP-diacylglycerol--inositol 3-phosphatidyltransferase (inferred by orthology to a human protein)</fullName>
    </submittedName>
</protein>
<sequence length="71" mass="7736">MCAGNEAFYGLLYINHFYSGPALFGAYLVPTLTCLCFPVAFVKACISVVHLVTAAQTVVKHDIANIQSRQQ</sequence>
<evidence type="ECO:0000313" key="1">
    <source>
        <dbReference type="EMBL" id="VDK50576.1"/>
    </source>
</evidence>
<dbReference type="OrthoDB" id="10251079at2759"/>
<name>A0A0M3K0M1_ANISI</name>
<dbReference type="Proteomes" id="UP000267096">
    <property type="component" value="Unassembled WGS sequence"/>
</dbReference>
<gene>
    <name evidence="1" type="ORF">ASIM_LOCUS13789</name>
</gene>
<dbReference type="AlphaFoldDB" id="A0A0M3K0M1"/>
<accession>A0A0M3K0M1</accession>
<organism evidence="3">
    <name type="scientific">Anisakis simplex</name>
    <name type="common">Herring worm</name>
    <dbReference type="NCBI Taxonomy" id="6269"/>
    <lineage>
        <taxon>Eukaryota</taxon>
        <taxon>Metazoa</taxon>
        <taxon>Ecdysozoa</taxon>
        <taxon>Nematoda</taxon>
        <taxon>Chromadorea</taxon>
        <taxon>Rhabditida</taxon>
        <taxon>Spirurina</taxon>
        <taxon>Ascaridomorpha</taxon>
        <taxon>Ascaridoidea</taxon>
        <taxon>Anisakidae</taxon>
        <taxon>Anisakis</taxon>
        <taxon>Anisakis simplex complex</taxon>
    </lineage>
</organism>
<evidence type="ECO:0000313" key="2">
    <source>
        <dbReference type="Proteomes" id="UP000267096"/>
    </source>
</evidence>
<reference evidence="1 2" key="2">
    <citation type="submission" date="2018-11" db="EMBL/GenBank/DDBJ databases">
        <authorList>
            <consortium name="Pathogen Informatics"/>
        </authorList>
    </citation>
    <scope>NUCLEOTIDE SEQUENCE [LARGE SCALE GENOMIC DNA]</scope>
</reference>
<dbReference type="WBParaSite" id="ASIM_0001436201-mRNA-1">
    <property type="protein sequence ID" value="ASIM_0001436201-mRNA-1"/>
    <property type="gene ID" value="ASIM_0001436201"/>
</dbReference>
<reference evidence="3" key="1">
    <citation type="submission" date="2017-02" db="UniProtKB">
        <authorList>
            <consortium name="WormBaseParasite"/>
        </authorList>
    </citation>
    <scope>IDENTIFICATION</scope>
</reference>
<proteinExistence type="predicted"/>
<keyword evidence="2" id="KW-1185">Reference proteome</keyword>